<protein>
    <recommendedName>
        <fullName evidence="2">Helix-turn-helix domain-containing protein</fullName>
    </recommendedName>
</protein>
<dbReference type="EMBL" id="LR743510">
    <property type="protein sequence ID" value="CAA2137717.1"/>
    <property type="molecule type" value="Genomic_DNA"/>
</dbReference>
<keyword evidence="1" id="KW-0614">Plasmid</keyword>
<organism evidence="1">
    <name type="scientific">Methylobacterium bullatum</name>
    <dbReference type="NCBI Taxonomy" id="570505"/>
    <lineage>
        <taxon>Bacteria</taxon>
        <taxon>Pseudomonadati</taxon>
        <taxon>Pseudomonadota</taxon>
        <taxon>Alphaproteobacteria</taxon>
        <taxon>Hyphomicrobiales</taxon>
        <taxon>Methylobacteriaceae</taxon>
        <taxon>Methylobacterium</taxon>
    </lineage>
</organism>
<geneLocation type="plasmid" evidence="1">
    <name>1</name>
</geneLocation>
<accession>A0A679JME5</accession>
<name>A0A679JME5_9HYPH</name>
<sequence>MTIKNEDLLCGVLRIAAVFMLTPQQVYHLMDKHGLPTFKIGRIVCANAPAVREWLRQREAVGRTGKASG</sequence>
<evidence type="ECO:0008006" key="2">
    <source>
        <dbReference type="Google" id="ProtNLM"/>
    </source>
</evidence>
<gene>
    <name evidence="1" type="ORF">MBLL_00793</name>
</gene>
<proteinExistence type="predicted"/>
<evidence type="ECO:0000313" key="1">
    <source>
        <dbReference type="EMBL" id="CAA2137717.1"/>
    </source>
</evidence>
<dbReference type="AlphaFoldDB" id="A0A679JME5"/>
<dbReference type="RefSeq" id="WP_339159405.1">
    <property type="nucleotide sequence ID" value="NZ_LR743510.1"/>
</dbReference>
<reference evidence="1" key="1">
    <citation type="submission" date="2019-12" db="EMBL/GenBank/DDBJ databases">
        <authorList>
            <person name="Cremers G."/>
        </authorList>
    </citation>
    <scope>NUCLEOTIDE SEQUENCE</scope>
    <source>
        <strain evidence="1">Mbul2</strain>
        <plasmid evidence="1">1</plasmid>
    </source>
</reference>